<dbReference type="EMBL" id="CM001221">
    <property type="protein sequence ID" value="AES97425.1"/>
    <property type="molecule type" value="Genomic_DNA"/>
</dbReference>
<organism evidence="1 3">
    <name type="scientific">Medicago truncatula</name>
    <name type="common">Barrel medic</name>
    <name type="synonym">Medicago tribuloides</name>
    <dbReference type="NCBI Taxonomy" id="3880"/>
    <lineage>
        <taxon>Eukaryota</taxon>
        <taxon>Viridiplantae</taxon>
        <taxon>Streptophyta</taxon>
        <taxon>Embryophyta</taxon>
        <taxon>Tracheophyta</taxon>
        <taxon>Spermatophyta</taxon>
        <taxon>Magnoliopsida</taxon>
        <taxon>eudicotyledons</taxon>
        <taxon>Gunneridae</taxon>
        <taxon>Pentapetalae</taxon>
        <taxon>rosids</taxon>
        <taxon>fabids</taxon>
        <taxon>Fabales</taxon>
        <taxon>Fabaceae</taxon>
        <taxon>Papilionoideae</taxon>
        <taxon>50 kb inversion clade</taxon>
        <taxon>NPAAA clade</taxon>
        <taxon>Hologalegina</taxon>
        <taxon>IRL clade</taxon>
        <taxon>Trifolieae</taxon>
        <taxon>Medicago</taxon>
    </lineage>
</organism>
<gene>
    <name evidence="1" type="ordered locus">MTR_5g054100</name>
</gene>
<evidence type="ECO:0000313" key="2">
    <source>
        <dbReference type="EnsemblPlants" id="AES97425"/>
    </source>
</evidence>
<proteinExistence type="predicted"/>
<accession>G7JYA6</accession>
<dbReference type="HOGENOM" id="CLU_2797802_0_0_1"/>
<protein>
    <submittedName>
        <fullName evidence="1 2">Uncharacterized protein</fullName>
    </submittedName>
</protein>
<dbReference type="EnsemblPlants" id="AES97425">
    <property type="protein sequence ID" value="AES97425"/>
    <property type="gene ID" value="MTR_5g054100"/>
</dbReference>
<sequence length="68" mass="7756">MSLTISIPFGNNKVIERGDGRETHTPLIKIIKVESIALRFWVRVYREYREADVDGPPSSPQCANINKQ</sequence>
<reference evidence="1 3" key="2">
    <citation type="journal article" date="2014" name="BMC Genomics">
        <title>An improved genome release (version Mt4.0) for the model legume Medicago truncatula.</title>
        <authorList>
            <person name="Tang H."/>
            <person name="Krishnakumar V."/>
            <person name="Bidwell S."/>
            <person name="Rosen B."/>
            <person name="Chan A."/>
            <person name="Zhou S."/>
            <person name="Gentzbittel L."/>
            <person name="Childs K.L."/>
            <person name="Yandell M."/>
            <person name="Gundlach H."/>
            <person name="Mayer K.F."/>
            <person name="Schwartz D.C."/>
            <person name="Town C.D."/>
        </authorList>
    </citation>
    <scope>GENOME REANNOTATION</scope>
    <source>
        <strain evidence="2 3">cv. Jemalong A17</strain>
    </source>
</reference>
<reference evidence="1 3" key="1">
    <citation type="journal article" date="2011" name="Nature">
        <title>The Medicago genome provides insight into the evolution of rhizobial symbioses.</title>
        <authorList>
            <person name="Young N.D."/>
            <person name="Debelle F."/>
            <person name="Oldroyd G.E."/>
            <person name="Geurts R."/>
            <person name="Cannon S.B."/>
            <person name="Udvardi M.K."/>
            <person name="Benedito V.A."/>
            <person name="Mayer K.F."/>
            <person name="Gouzy J."/>
            <person name="Schoof H."/>
            <person name="Van de Peer Y."/>
            <person name="Proost S."/>
            <person name="Cook D.R."/>
            <person name="Meyers B.C."/>
            <person name="Spannagl M."/>
            <person name="Cheung F."/>
            <person name="De Mita S."/>
            <person name="Krishnakumar V."/>
            <person name="Gundlach H."/>
            <person name="Zhou S."/>
            <person name="Mudge J."/>
            <person name="Bharti A.K."/>
            <person name="Murray J.D."/>
            <person name="Naoumkina M.A."/>
            <person name="Rosen B."/>
            <person name="Silverstein K.A."/>
            <person name="Tang H."/>
            <person name="Rombauts S."/>
            <person name="Zhao P.X."/>
            <person name="Zhou P."/>
            <person name="Barbe V."/>
            <person name="Bardou P."/>
            <person name="Bechner M."/>
            <person name="Bellec A."/>
            <person name="Berger A."/>
            <person name="Berges H."/>
            <person name="Bidwell S."/>
            <person name="Bisseling T."/>
            <person name="Choisne N."/>
            <person name="Couloux A."/>
            <person name="Denny R."/>
            <person name="Deshpande S."/>
            <person name="Dai X."/>
            <person name="Doyle J.J."/>
            <person name="Dudez A.M."/>
            <person name="Farmer A.D."/>
            <person name="Fouteau S."/>
            <person name="Franken C."/>
            <person name="Gibelin C."/>
            <person name="Gish J."/>
            <person name="Goldstein S."/>
            <person name="Gonzalez A.J."/>
            <person name="Green P.J."/>
            <person name="Hallab A."/>
            <person name="Hartog M."/>
            <person name="Hua A."/>
            <person name="Humphray S.J."/>
            <person name="Jeong D.H."/>
            <person name="Jing Y."/>
            <person name="Jocker A."/>
            <person name="Kenton S.M."/>
            <person name="Kim D.J."/>
            <person name="Klee K."/>
            <person name="Lai H."/>
            <person name="Lang C."/>
            <person name="Lin S."/>
            <person name="Macmil S.L."/>
            <person name="Magdelenat G."/>
            <person name="Matthews L."/>
            <person name="McCorrison J."/>
            <person name="Monaghan E.L."/>
            <person name="Mun J.H."/>
            <person name="Najar F.Z."/>
            <person name="Nicholson C."/>
            <person name="Noirot C."/>
            <person name="O'Bleness M."/>
            <person name="Paule C.R."/>
            <person name="Poulain J."/>
            <person name="Prion F."/>
            <person name="Qin B."/>
            <person name="Qu C."/>
            <person name="Retzel E.F."/>
            <person name="Riddle C."/>
            <person name="Sallet E."/>
            <person name="Samain S."/>
            <person name="Samson N."/>
            <person name="Sanders I."/>
            <person name="Saurat O."/>
            <person name="Scarpelli C."/>
            <person name="Schiex T."/>
            <person name="Segurens B."/>
            <person name="Severin A.J."/>
            <person name="Sherrier D.J."/>
            <person name="Shi R."/>
            <person name="Sims S."/>
            <person name="Singer S.R."/>
            <person name="Sinharoy S."/>
            <person name="Sterck L."/>
            <person name="Viollet A."/>
            <person name="Wang B.B."/>
            <person name="Wang K."/>
            <person name="Wang M."/>
            <person name="Wang X."/>
            <person name="Warfsmann J."/>
            <person name="Weissenbach J."/>
            <person name="White D.D."/>
            <person name="White J.D."/>
            <person name="Wiley G.B."/>
            <person name="Wincker P."/>
            <person name="Xing Y."/>
            <person name="Yang L."/>
            <person name="Yao Z."/>
            <person name="Ying F."/>
            <person name="Zhai J."/>
            <person name="Zhou L."/>
            <person name="Zuber A."/>
            <person name="Denarie J."/>
            <person name="Dixon R.A."/>
            <person name="May G.D."/>
            <person name="Schwartz D.C."/>
            <person name="Rogers J."/>
            <person name="Quetier F."/>
            <person name="Town C.D."/>
            <person name="Roe B.A."/>
        </authorList>
    </citation>
    <scope>NUCLEOTIDE SEQUENCE [LARGE SCALE GENOMIC DNA]</scope>
    <source>
        <strain evidence="1">A17</strain>
        <strain evidence="2 3">cv. Jemalong A17</strain>
    </source>
</reference>
<evidence type="ECO:0000313" key="3">
    <source>
        <dbReference type="Proteomes" id="UP000002051"/>
    </source>
</evidence>
<reference evidence="2" key="3">
    <citation type="submission" date="2015-04" db="UniProtKB">
        <authorList>
            <consortium name="EnsemblPlants"/>
        </authorList>
    </citation>
    <scope>IDENTIFICATION</scope>
    <source>
        <strain evidence="2">cv. Jemalong A17</strain>
    </source>
</reference>
<dbReference type="AlphaFoldDB" id="G7JYA6"/>
<name>G7JYA6_MEDTR</name>
<evidence type="ECO:0000313" key="1">
    <source>
        <dbReference type="EMBL" id="AES97425.1"/>
    </source>
</evidence>
<keyword evidence="3" id="KW-1185">Reference proteome</keyword>
<dbReference type="Proteomes" id="UP000002051">
    <property type="component" value="Chromosome 5"/>
</dbReference>
<dbReference type="PaxDb" id="3880-AES97425"/>